<dbReference type="InterPro" id="IPR011990">
    <property type="entry name" value="TPR-like_helical_dom_sf"/>
</dbReference>
<dbReference type="PROSITE" id="PS00108">
    <property type="entry name" value="PROTEIN_KINASE_ST"/>
    <property type="match status" value="1"/>
</dbReference>
<dbReference type="InterPro" id="IPR000719">
    <property type="entry name" value="Prot_kinase_dom"/>
</dbReference>
<reference evidence="6 7" key="1">
    <citation type="submission" date="2023-12" db="EMBL/GenBank/DDBJ databases">
        <title>Description of an unclassified Opitutus bacterium of Verrucomicrobiota.</title>
        <authorList>
            <person name="Zhang D.-F."/>
        </authorList>
    </citation>
    <scope>NUCLEOTIDE SEQUENCE [LARGE SCALE GENOMIC DNA]</scope>
    <source>
        <strain evidence="6 7">WL0086</strain>
    </source>
</reference>
<dbReference type="PANTHER" id="PTHR43289:SF6">
    <property type="entry name" value="SERINE_THREONINE-PROTEIN KINASE NEKL-3"/>
    <property type="match status" value="1"/>
</dbReference>
<keyword evidence="7" id="KW-1185">Reference proteome</keyword>
<evidence type="ECO:0000256" key="2">
    <source>
        <dbReference type="ARBA" id="ARBA00022741"/>
    </source>
</evidence>
<protein>
    <submittedName>
        <fullName evidence="6">Serine/threonine-protein kinase</fullName>
        <ecNumber evidence="6">2.7.11.1</ecNumber>
    </submittedName>
</protein>
<gene>
    <name evidence="6" type="ORF">K1X11_016715</name>
</gene>
<keyword evidence="1 6" id="KW-0808">Transferase</keyword>
<dbReference type="InterPro" id="IPR011009">
    <property type="entry name" value="Kinase-like_dom_sf"/>
</dbReference>
<dbReference type="PANTHER" id="PTHR43289">
    <property type="entry name" value="MITOGEN-ACTIVATED PROTEIN KINASE KINASE KINASE 20-RELATED"/>
    <property type="match status" value="1"/>
</dbReference>
<dbReference type="Pfam" id="PF13424">
    <property type="entry name" value="TPR_12"/>
    <property type="match status" value="4"/>
</dbReference>
<dbReference type="InterPro" id="IPR019734">
    <property type="entry name" value="TPR_rpt"/>
</dbReference>
<evidence type="ECO:0000256" key="4">
    <source>
        <dbReference type="ARBA" id="ARBA00022840"/>
    </source>
</evidence>
<evidence type="ECO:0000256" key="1">
    <source>
        <dbReference type="ARBA" id="ARBA00022679"/>
    </source>
</evidence>
<dbReference type="GO" id="GO:0004674">
    <property type="term" value="F:protein serine/threonine kinase activity"/>
    <property type="evidence" value="ECO:0007669"/>
    <property type="project" value="UniProtKB-EC"/>
</dbReference>
<dbReference type="SUPFAM" id="SSF56112">
    <property type="entry name" value="Protein kinase-like (PK-like)"/>
    <property type="match status" value="1"/>
</dbReference>
<evidence type="ECO:0000313" key="6">
    <source>
        <dbReference type="EMBL" id="WRQ86460.1"/>
    </source>
</evidence>
<dbReference type="Pfam" id="PF13374">
    <property type="entry name" value="TPR_10"/>
    <property type="match status" value="1"/>
</dbReference>
<dbReference type="PROSITE" id="PS50011">
    <property type="entry name" value="PROTEIN_KINASE_DOM"/>
    <property type="match status" value="1"/>
</dbReference>
<dbReference type="SUPFAM" id="SSF48452">
    <property type="entry name" value="TPR-like"/>
    <property type="match status" value="3"/>
</dbReference>
<sequence length="1002" mass="109244">MKSEDEIFLHALDLPPAERTAYLDEACADSPALRQRIERLLTASESTAGLIDRGLDEVRAAAAAEGEAGPGDVIGGYTLVRRLGDGGCGVVWLAEQTQPMRRQVALKVIRLGMDTTEVIRRFEAERQALALMDHADIARVFDAGTTPTGRPFFVMEFVDGRPITTYCDEHRLSVAERLSLFCRVCDAIQHAHHKGIIHRDVKPSNVLVAPPAGGSGAPVLKVIDFGIAKAIEQRLTDTTLVTQIGQFMGTPAYMSPEQLDQAGSDVDTRTDVYSLGVLLYEMLAGAPPFEPKALMAAGLEAMWKQIREIDPPRPSTRLQTLSPEQLQTTATSRVMDPVKLVHRITGDLDWIVMRCLEKQRTRRYATPAGLAADIGRYLANEPIEARPAGAGYRFAKLVRRNRLVFGAAAAVSVAALTGTAVSTWQAVRANRAEVAARAAEATAREEAAIAGAVRDFLQTDLLRQADPNWQADSLETVDPDLKVRDALERAAAQVGERFAAQPLLEAEVRQSIGEAYQGLGLTAEAAVQLERALELRRTHLGHQHVDTLRTQRDLGRAWMDINRAADAVTLLRELGELVTPEMPAALRIDAQTGLGLALQKTGDFVAAEPLLVAALADWEALAGPEDPRTLMAVRNLGALYHEQGRLAEAEQMQRRALAVYRRDLGIEHPATLAMLNNVATVTKDRGDVAAAVGLLEEMLEGYRRVLGAEHQDTIVAMINLAGAYHDQSRLEDALALETEALDIARRVLGGDHQLSLTLMNNMASQLNRLGRVDESIAMREQMQEGLEKAFGPDHPNTMMAMANLGSDYTRAGRLAEAGPVLRESSRRLNAKLGEEHPAAISVLALVAMNTLQEGNLPEALTLWQHVRDLRLRTAGPSHRQTFIATERLSQTLLSMERAAEAEPLLQELVAARAEAEPGKGATFVSQAMLGDALLRMERAVEAEPWLLSGYEGLSALAAPVPPEFGRTRREVMQNLVRCYAALGRPEEAAVWQARLDAEPVSP</sequence>
<keyword evidence="4" id="KW-0067">ATP-binding</keyword>
<dbReference type="InterPro" id="IPR008271">
    <property type="entry name" value="Ser/Thr_kinase_AS"/>
</dbReference>
<dbReference type="CDD" id="cd14014">
    <property type="entry name" value="STKc_PknB_like"/>
    <property type="match status" value="1"/>
</dbReference>
<evidence type="ECO:0000259" key="5">
    <source>
        <dbReference type="PROSITE" id="PS50011"/>
    </source>
</evidence>
<dbReference type="Gene3D" id="1.10.510.10">
    <property type="entry name" value="Transferase(Phosphotransferase) domain 1"/>
    <property type="match status" value="1"/>
</dbReference>
<feature type="domain" description="Protein kinase" evidence="5">
    <location>
        <begin position="77"/>
        <end position="378"/>
    </location>
</feature>
<keyword evidence="3 6" id="KW-0418">Kinase</keyword>
<organism evidence="6 7">
    <name type="scientific">Actomonas aquatica</name>
    <dbReference type="NCBI Taxonomy" id="2866162"/>
    <lineage>
        <taxon>Bacteria</taxon>
        <taxon>Pseudomonadati</taxon>
        <taxon>Verrucomicrobiota</taxon>
        <taxon>Opitutia</taxon>
        <taxon>Opitutales</taxon>
        <taxon>Opitutaceae</taxon>
        <taxon>Actomonas</taxon>
    </lineage>
</organism>
<evidence type="ECO:0000313" key="7">
    <source>
        <dbReference type="Proteomes" id="UP000738431"/>
    </source>
</evidence>
<dbReference type="SMART" id="SM00220">
    <property type="entry name" value="S_TKc"/>
    <property type="match status" value="1"/>
</dbReference>
<dbReference type="EC" id="2.7.11.1" evidence="6"/>
<proteinExistence type="predicted"/>
<dbReference type="EMBL" id="CP139781">
    <property type="protein sequence ID" value="WRQ86460.1"/>
    <property type="molecule type" value="Genomic_DNA"/>
</dbReference>
<name>A0ABZ1C831_9BACT</name>
<dbReference type="RefSeq" id="WP_221031381.1">
    <property type="nucleotide sequence ID" value="NZ_CP139781.1"/>
</dbReference>
<accession>A0ABZ1C831</accession>
<dbReference type="Proteomes" id="UP000738431">
    <property type="component" value="Chromosome"/>
</dbReference>
<evidence type="ECO:0000256" key="3">
    <source>
        <dbReference type="ARBA" id="ARBA00022777"/>
    </source>
</evidence>
<dbReference type="Gene3D" id="3.30.200.20">
    <property type="entry name" value="Phosphorylase Kinase, domain 1"/>
    <property type="match status" value="1"/>
</dbReference>
<dbReference type="SMART" id="SM00028">
    <property type="entry name" value="TPR"/>
    <property type="match status" value="4"/>
</dbReference>
<dbReference type="Gene3D" id="1.25.40.10">
    <property type="entry name" value="Tetratricopeptide repeat domain"/>
    <property type="match status" value="3"/>
</dbReference>
<keyword evidence="2" id="KW-0547">Nucleotide-binding</keyword>
<dbReference type="Pfam" id="PF00069">
    <property type="entry name" value="Pkinase"/>
    <property type="match status" value="1"/>
</dbReference>